<protein>
    <submittedName>
        <fullName evidence="2">Uncharacterized protein</fullName>
    </submittedName>
</protein>
<feature type="region of interest" description="Disordered" evidence="1">
    <location>
        <begin position="1"/>
        <end position="149"/>
    </location>
</feature>
<reference evidence="2 3" key="1">
    <citation type="journal article" date="2024" name="G3 (Bethesda)">
        <title>Genome assembly of Hibiscus sabdariffa L. provides insights into metabolisms of medicinal natural products.</title>
        <authorList>
            <person name="Kim T."/>
        </authorList>
    </citation>
    <scope>NUCLEOTIDE SEQUENCE [LARGE SCALE GENOMIC DNA]</scope>
    <source>
        <strain evidence="2">TK-2024</strain>
        <tissue evidence="2">Old leaves</tissue>
    </source>
</reference>
<sequence>MQGKLAQKSTFDTATSTPKPPAQTATATKRTLTRKDKGKAPVRSTPRTPAPEATVELDSDDDNDEEMPDAPQPPAPAVATSIPRAEEHNGSNTTLEETPMTNQPSSKARYKRVATKRSPKYASTRTEKEEMLQYSRKDVEQHDTVAMVH</sequence>
<name>A0ABR2SX84_9ROSI</name>
<proteinExistence type="predicted"/>
<feature type="compositionally biased region" description="Low complexity" evidence="1">
    <location>
        <begin position="13"/>
        <end position="30"/>
    </location>
</feature>
<dbReference type="Proteomes" id="UP001396334">
    <property type="component" value="Unassembled WGS sequence"/>
</dbReference>
<dbReference type="EMBL" id="JBBPBN010000010">
    <property type="protein sequence ID" value="KAK9029860.1"/>
    <property type="molecule type" value="Genomic_DNA"/>
</dbReference>
<feature type="compositionally biased region" description="Polar residues" evidence="1">
    <location>
        <begin position="90"/>
        <end position="106"/>
    </location>
</feature>
<feature type="compositionally biased region" description="Acidic residues" evidence="1">
    <location>
        <begin position="55"/>
        <end position="68"/>
    </location>
</feature>
<accession>A0ABR2SX84</accession>
<evidence type="ECO:0000313" key="3">
    <source>
        <dbReference type="Proteomes" id="UP001396334"/>
    </source>
</evidence>
<comment type="caution">
    <text evidence="2">The sequence shown here is derived from an EMBL/GenBank/DDBJ whole genome shotgun (WGS) entry which is preliminary data.</text>
</comment>
<gene>
    <name evidence="2" type="ORF">V6N11_031304</name>
</gene>
<evidence type="ECO:0000256" key="1">
    <source>
        <dbReference type="SAM" id="MobiDB-lite"/>
    </source>
</evidence>
<keyword evidence="3" id="KW-1185">Reference proteome</keyword>
<evidence type="ECO:0000313" key="2">
    <source>
        <dbReference type="EMBL" id="KAK9029860.1"/>
    </source>
</evidence>
<organism evidence="2 3">
    <name type="scientific">Hibiscus sabdariffa</name>
    <name type="common">roselle</name>
    <dbReference type="NCBI Taxonomy" id="183260"/>
    <lineage>
        <taxon>Eukaryota</taxon>
        <taxon>Viridiplantae</taxon>
        <taxon>Streptophyta</taxon>
        <taxon>Embryophyta</taxon>
        <taxon>Tracheophyta</taxon>
        <taxon>Spermatophyta</taxon>
        <taxon>Magnoliopsida</taxon>
        <taxon>eudicotyledons</taxon>
        <taxon>Gunneridae</taxon>
        <taxon>Pentapetalae</taxon>
        <taxon>rosids</taxon>
        <taxon>malvids</taxon>
        <taxon>Malvales</taxon>
        <taxon>Malvaceae</taxon>
        <taxon>Malvoideae</taxon>
        <taxon>Hibiscus</taxon>
    </lineage>
</organism>
<feature type="compositionally biased region" description="Basic residues" evidence="1">
    <location>
        <begin position="108"/>
        <end position="119"/>
    </location>
</feature>
<feature type="compositionally biased region" description="Basic and acidic residues" evidence="1">
    <location>
        <begin position="125"/>
        <end position="143"/>
    </location>
</feature>